<dbReference type="KEGG" id="ned:HUN01_03660"/>
<reference evidence="2" key="1">
    <citation type="submission" date="2020-06" db="EMBL/GenBank/DDBJ databases">
        <title>Nostoc edaphicum CCNP1411 genome.</title>
        <authorList>
            <person name="Fidor A."/>
            <person name="Grabski M."/>
            <person name="Gawor J."/>
            <person name="Gromadka R."/>
            <person name="Wegrzyn G."/>
            <person name="Mazur-Marzec H."/>
        </authorList>
    </citation>
    <scope>NUCLEOTIDE SEQUENCE [LARGE SCALE GENOMIC DNA]</scope>
    <source>
        <strain evidence="2">CCNP1411</strain>
    </source>
</reference>
<gene>
    <name evidence="1" type="ORF">HUN01_03660</name>
</gene>
<evidence type="ECO:0000313" key="2">
    <source>
        <dbReference type="Proteomes" id="UP000514713"/>
    </source>
</evidence>
<dbReference type="RefSeq" id="WP_181930126.1">
    <property type="nucleotide sequence ID" value="NZ_CP054698.1"/>
</dbReference>
<keyword evidence="2" id="KW-1185">Reference proteome</keyword>
<dbReference type="Proteomes" id="UP000514713">
    <property type="component" value="Chromosome"/>
</dbReference>
<proteinExistence type="predicted"/>
<dbReference type="AlphaFoldDB" id="A0A7D7LBF2"/>
<sequence length="56" mass="6492">MKDQQINRIEQATDNYVVLDSAIVDSRRFEVRIVALPSNSITLIITLGWMKIHCQF</sequence>
<name>A0A7D7LBF2_9NOSO</name>
<evidence type="ECO:0000313" key="1">
    <source>
        <dbReference type="EMBL" id="QMS86711.1"/>
    </source>
</evidence>
<dbReference type="EMBL" id="CP054698">
    <property type="protein sequence ID" value="QMS86711.1"/>
    <property type="molecule type" value="Genomic_DNA"/>
</dbReference>
<protein>
    <submittedName>
        <fullName evidence="1">Uncharacterized protein</fullName>
    </submittedName>
</protein>
<organism evidence="1 2">
    <name type="scientific">Nostoc edaphicum CCNP1411</name>
    <dbReference type="NCBI Taxonomy" id="1472755"/>
    <lineage>
        <taxon>Bacteria</taxon>
        <taxon>Bacillati</taxon>
        <taxon>Cyanobacteriota</taxon>
        <taxon>Cyanophyceae</taxon>
        <taxon>Nostocales</taxon>
        <taxon>Nostocaceae</taxon>
        <taxon>Nostoc</taxon>
    </lineage>
</organism>
<accession>A0A7D7LBF2</accession>